<keyword evidence="3" id="KW-0520">NAD</keyword>
<evidence type="ECO:0000256" key="2">
    <source>
        <dbReference type="ARBA" id="ARBA00023002"/>
    </source>
</evidence>
<dbReference type="InterPro" id="IPR051122">
    <property type="entry name" value="SDR_DHRS6-like"/>
</dbReference>
<dbReference type="PANTHER" id="PTHR43477:SF4">
    <property type="entry name" value="DEHYDROGENASE_REDUCTASE SDR FAMILY MEMBER 6"/>
    <property type="match status" value="1"/>
</dbReference>
<proteinExistence type="inferred from homology"/>
<dbReference type="NCBIfam" id="NF005559">
    <property type="entry name" value="PRK07231.1"/>
    <property type="match status" value="1"/>
</dbReference>
<dbReference type="InterPro" id="IPR036291">
    <property type="entry name" value="NAD(P)-bd_dom_sf"/>
</dbReference>
<dbReference type="PANTHER" id="PTHR43477">
    <property type="entry name" value="DIHYDROANTICAPSIN 7-DEHYDROGENASE"/>
    <property type="match status" value="1"/>
</dbReference>
<dbReference type="EMBL" id="JACTVA010000025">
    <property type="protein sequence ID" value="MBC9208053.1"/>
    <property type="molecule type" value="Genomic_DNA"/>
</dbReference>
<dbReference type="PROSITE" id="PS00061">
    <property type="entry name" value="ADH_SHORT"/>
    <property type="match status" value="1"/>
</dbReference>
<evidence type="ECO:0000256" key="3">
    <source>
        <dbReference type="ARBA" id="ARBA00023027"/>
    </source>
</evidence>
<evidence type="ECO:0000256" key="1">
    <source>
        <dbReference type="ARBA" id="ARBA00006484"/>
    </source>
</evidence>
<dbReference type="PRINTS" id="PR00080">
    <property type="entry name" value="SDRFAMILY"/>
</dbReference>
<accession>A0ABR7RNQ4</accession>
<dbReference type="CDD" id="cd05233">
    <property type="entry name" value="SDR_c"/>
    <property type="match status" value="1"/>
</dbReference>
<protein>
    <submittedName>
        <fullName evidence="4">SDR family oxidoreductase</fullName>
    </submittedName>
</protein>
<dbReference type="InterPro" id="IPR002347">
    <property type="entry name" value="SDR_fam"/>
</dbReference>
<gene>
    <name evidence="4" type="ORF">IBL26_14500</name>
</gene>
<evidence type="ECO:0000313" key="4">
    <source>
        <dbReference type="EMBL" id="MBC9208053.1"/>
    </source>
</evidence>
<dbReference type="Pfam" id="PF13561">
    <property type="entry name" value="adh_short_C2"/>
    <property type="match status" value="1"/>
</dbReference>
<comment type="caution">
    <text evidence="4">The sequence shown here is derived from an EMBL/GenBank/DDBJ whole genome shotgun (WGS) entry which is preliminary data.</text>
</comment>
<name>A0ABR7RNQ4_9PROT</name>
<sequence>MSGRFSEGRFSGRVAAVTGAGSGLGRAVAEALSREGARLLLFDRDADALASLAARCPEAHTVVGDVSSAADMQRAAEEGLERFGPASLLVTAAGMLGPTVPAVEAEEADWDRVFAVNVKGTWLAAKSFIPQLRQAGGGAVVTMASAAGLVGSVSLPAYSASKGAVVLFSRSLALAHAPEGIRVNCVCPGSIETPMLAATFAAAGDAPAQAQRAAEFRARHPLGRFGKADEVAETVLFLLSDGAGFVTGVSLPVDGGRLA</sequence>
<dbReference type="RefSeq" id="WP_187785216.1">
    <property type="nucleotide sequence ID" value="NZ_JACTVA010000025.1"/>
</dbReference>
<comment type="similarity">
    <text evidence="1">Belongs to the short-chain dehydrogenases/reductases (SDR) family.</text>
</comment>
<evidence type="ECO:0000313" key="5">
    <source>
        <dbReference type="Proteomes" id="UP000626026"/>
    </source>
</evidence>
<organism evidence="4 5">
    <name type="scientific">Teichococcus aerophilus</name>
    <dbReference type="NCBI Taxonomy" id="1224513"/>
    <lineage>
        <taxon>Bacteria</taxon>
        <taxon>Pseudomonadati</taxon>
        <taxon>Pseudomonadota</taxon>
        <taxon>Alphaproteobacteria</taxon>
        <taxon>Acetobacterales</taxon>
        <taxon>Roseomonadaceae</taxon>
        <taxon>Roseomonas</taxon>
    </lineage>
</organism>
<dbReference type="InterPro" id="IPR020904">
    <property type="entry name" value="Sc_DH/Rdtase_CS"/>
</dbReference>
<dbReference type="PRINTS" id="PR00081">
    <property type="entry name" value="GDHRDH"/>
</dbReference>
<dbReference type="Gene3D" id="3.40.50.720">
    <property type="entry name" value="NAD(P)-binding Rossmann-like Domain"/>
    <property type="match status" value="1"/>
</dbReference>
<dbReference type="SUPFAM" id="SSF51735">
    <property type="entry name" value="NAD(P)-binding Rossmann-fold domains"/>
    <property type="match status" value="1"/>
</dbReference>
<keyword evidence="2" id="KW-0560">Oxidoreductase</keyword>
<dbReference type="Proteomes" id="UP000626026">
    <property type="component" value="Unassembled WGS sequence"/>
</dbReference>
<reference evidence="4 5" key="1">
    <citation type="journal article" date="2013" name="Int. J. Syst. Evol. Microbiol.">
        <title>Roseomonas aerophila sp. nov., isolated from air.</title>
        <authorList>
            <person name="Kim S.J."/>
            <person name="Weon H.Y."/>
            <person name="Ahn J.H."/>
            <person name="Hong S.B."/>
            <person name="Seok S.J."/>
            <person name="Whang K.S."/>
            <person name="Kwon S.W."/>
        </authorList>
    </citation>
    <scope>NUCLEOTIDE SEQUENCE [LARGE SCALE GENOMIC DNA]</scope>
    <source>
        <strain evidence="4 5">NBRC 108923</strain>
    </source>
</reference>
<keyword evidence="5" id="KW-1185">Reference proteome</keyword>